<reference evidence="4" key="1">
    <citation type="submission" date="2016-09" db="EMBL/GenBank/DDBJ databases">
        <title>Streptomyces puniciscabiei strain:TW1S1 Genome sequencing and assembly.</title>
        <authorList>
            <person name="Kim M.-K."/>
            <person name="Kim S.B."/>
        </authorList>
    </citation>
    <scope>NUCLEOTIDE SEQUENCE [LARGE SCALE GENOMIC DNA]</scope>
    <source>
        <strain evidence="4">TW1S1</strain>
    </source>
</reference>
<dbReference type="PANTHER" id="PTHR42305">
    <property type="entry name" value="MEMBRANE PROTEIN RV1733C-RELATED"/>
    <property type="match status" value="1"/>
</dbReference>
<dbReference type="PANTHER" id="PTHR42305:SF1">
    <property type="entry name" value="MEMBRANE PROTEIN RV1733C-RELATED"/>
    <property type="match status" value="1"/>
</dbReference>
<sequence length="194" mass="21661">MRTRVHGWRWQRNPLRRHSDVVEAWTLLIVAVLLFVLTPLVGVAAGLRAHETARTLAAEQRAERHPVRALVVGDRPEPPSAVQGDRENPDRAQVRWTEPGKGTRTASARVPAGTRTGDTVTVWFDTRGRSVAPPPDDTEVWQHAVTIGLYAAGGTAAVVLLGHAVERRIALRHRLAEWEREWARTGPRWTQPRA</sequence>
<protein>
    <recommendedName>
        <fullName evidence="5">Integral membrane protein</fullName>
    </recommendedName>
</protein>
<evidence type="ECO:0000313" key="3">
    <source>
        <dbReference type="EMBL" id="AOR36148.1"/>
    </source>
</evidence>
<dbReference type="RefSeq" id="WP_069782661.1">
    <property type="nucleotide sequence ID" value="NZ_CP017248.1"/>
</dbReference>
<organism evidence="3 4">
    <name type="scientific">Streptomyces fodineus</name>
    <dbReference type="NCBI Taxonomy" id="1904616"/>
    <lineage>
        <taxon>Bacteria</taxon>
        <taxon>Bacillati</taxon>
        <taxon>Actinomycetota</taxon>
        <taxon>Actinomycetes</taxon>
        <taxon>Kitasatosporales</taxon>
        <taxon>Streptomycetaceae</taxon>
        <taxon>Streptomyces</taxon>
    </lineage>
</organism>
<evidence type="ECO:0000256" key="2">
    <source>
        <dbReference type="SAM" id="Phobius"/>
    </source>
</evidence>
<evidence type="ECO:0008006" key="5">
    <source>
        <dbReference type="Google" id="ProtNLM"/>
    </source>
</evidence>
<dbReference type="KEGG" id="spun:BFF78_38390"/>
<feature type="transmembrane region" description="Helical" evidence="2">
    <location>
        <begin position="21"/>
        <end position="47"/>
    </location>
</feature>
<keyword evidence="2" id="KW-0812">Transmembrane</keyword>
<accession>A0A1D7YKM7</accession>
<gene>
    <name evidence="3" type="ORF">BFF78_38390</name>
</gene>
<feature type="region of interest" description="Disordered" evidence="1">
    <location>
        <begin position="73"/>
        <end position="92"/>
    </location>
</feature>
<dbReference type="Proteomes" id="UP000094960">
    <property type="component" value="Chromosome"/>
</dbReference>
<evidence type="ECO:0000256" key="1">
    <source>
        <dbReference type="SAM" id="MobiDB-lite"/>
    </source>
</evidence>
<evidence type="ECO:0000313" key="4">
    <source>
        <dbReference type="Proteomes" id="UP000094960"/>
    </source>
</evidence>
<dbReference type="InterPro" id="IPR039708">
    <property type="entry name" value="MT1774/Rv1733c-like"/>
</dbReference>
<keyword evidence="2" id="KW-1133">Transmembrane helix</keyword>
<name>A0A1D7YKM7_9ACTN</name>
<keyword evidence="2" id="KW-0472">Membrane</keyword>
<dbReference type="EMBL" id="CP017248">
    <property type="protein sequence ID" value="AOR36148.1"/>
    <property type="molecule type" value="Genomic_DNA"/>
</dbReference>
<feature type="transmembrane region" description="Helical" evidence="2">
    <location>
        <begin position="140"/>
        <end position="165"/>
    </location>
</feature>
<dbReference type="AlphaFoldDB" id="A0A1D7YKM7"/>
<keyword evidence="4" id="KW-1185">Reference proteome</keyword>
<proteinExistence type="predicted"/>